<accession>A0ABR2ZR99</accession>
<feature type="compositionally biased region" description="Low complexity" evidence="1">
    <location>
        <begin position="1"/>
        <end position="13"/>
    </location>
</feature>
<protein>
    <recommendedName>
        <fullName evidence="4">BTB domain-containing protein</fullName>
    </recommendedName>
</protein>
<comment type="caution">
    <text evidence="2">The sequence shown here is derived from an EMBL/GenBank/DDBJ whole genome shotgun (WGS) entry which is preliminary data.</text>
</comment>
<organism evidence="2 3">
    <name type="scientific">Marasmius tenuissimus</name>
    <dbReference type="NCBI Taxonomy" id="585030"/>
    <lineage>
        <taxon>Eukaryota</taxon>
        <taxon>Fungi</taxon>
        <taxon>Dikarya</taxon>
        <taxon>Basidiomycota</taxon>
        <taxon>Agaricomycotina</taxon>
        <taxon>Agaricomycetes</taxon>
        <taxon>Agaricomycetidae</taxon>
        <taxon>Agaricales</taxon>
        <taxon>Marasmiineae</taxon>
        <taxon>Marasmiaceae</taxon>
        <taxon>Marasmius</taxon>
    </lineage>
</organism>
<sequence>MQDSSPSRSRTIRPPQPSPSPSVQQPDGATSPNITKSNEIWFEDGNLILASNNVYFRVYKGILALHSPVFQDMVNFPQPRNVDEFEGCPVVRIYDEPADVMHFLKALHDVSYFDLFMAESIKWTCFSAVLRLSTKYQVDFLRHRAYKLLSSLYPTTLAKWDARDSTTSLESFEARPFAVYLLAKEADLPSVLPAALYLCADSQDINYILEGLESHDAKHIQLEWQDKKACIRAREALSIALRTQDVRLSHRPDSLPGVSKHFDV</sequence>
<evidence type="ECO:0000313" key="3">
    <source>
        <dbReference type="Proteomes" id="UP001437256"/>
    </source>
</evidence>
<dbReference type="InterPro" id="IPR011333">
    <property type="entry name" value="SKP1/BTB/POZ_sf"/>
</dbReference>
<gene>
    <name evidence="2" type="ORF">AAF712_009113</name>
</gene>
<feature type="region of interest" description="Disordered" evidence="1">
    <location>
        <begin position="1"/>
        <end position="34"/>
    </location>
</feature>
<dbReference type="Gene3D" id="3.30.710.10">
    <property type="entry name" value="Potassium Channel Kv1.1, Chain A"/>
    <property type="match status" value="1"/>
</dbReference>
<evidence type="ECO:0008006" key="4">
    <source>
        <dbReference type="Google" id="ProtNLM"/>
    </source>
</evidence>
<dbReference type="Proteomes" id="UP001437256">
    <property type="component" value="Unassembled WGS sequence"/>
</dbReference>
<reference evidence="2 3" key="1">
    <citation type="submission" date="2024-05" db="EMBL/GenBank/DDBJ databases">
        <title>A draft genome resource for the thread blight pathogen Marasmius tenuissimus strain MS-2.</title>
        <authorList>
            <person name="Yulfo-Soto G.E."/>
            <person name="Baruah I.K."/>
            <person name="Amoako-Attah I."/>
            <person name="Bukari Y."/>
            <person name="Meinhardt L.W."/>
            <person name="Bailey B.A."/>
            <person name="Cohen S.P."/>
        </authorList>
    </citation>
    <scope>NUCLEOTIDE SEQUENCE [LARGE SCALE GENOMIC DNA]</scope>
    <source>
        <strain evidence="2 3">MS-2</strain>
    </source>
</reference>
<keyword evidence="3" id="KW-1185">Reference proteome</keyword>
<evidence type="ECO:0000256" key="1">
    <source>
        <dbReference type="SAM" id="MobiDB-lite"/>
    </source>
</evidence>
<name>A0ABR2ZR99_9AGAR</name>
<proteinExistence type="predicted"/>
<dbReference type="SUPFAM" id="SSF54695">
    <property type="entry name" value="POZ domain"/>
    <property type="match status" value="1"/>
</dbReference>
<dbReference type="EMBL" id="JBBXMP010000070">
    <property type="protein sequence ID" value="KAL0063923.1"/>
    <property type="molecule type" value="Genomic_DNA"/>
</dbReference>
<evidence type="ECO:0000313" key="2">
    <source>
        <dbReference type="EMBL" id="KAL0063923.1"/>
    </source>
</evidence>